<sequence length="66" mass="7189">EPIEAAMRVVVGTEAGRQLRELGDGPHADEGVEEWQVGIAQERARERAEALGGRLEEEVSEHSTHG</sequence>
<dbReference type="AlphaFoldDB" id="A0A6J4T3U8"/>
<dbReference type="EMBL" id="CADCVM010000349">
    <property type="protein sequence ID" value="CAA9512401.1"/>
    <property type="molecule type" value="Genomic_DNA"/>
</dbReference>
<proteinExistence type="predicted"/>
<name>A0A6J4T3U8_9ACTN</name>
<feature type="non-terminal residue" evidence="1">
    <location>
        <position position="1"/>
    </location>
</feature>
<reference evidence="1" key="1">
    <citation type="submission" date="2020-02" db="EMBL/GenBank/DDBJ databases">
        <authorList>
            <person name="Meier V. D."/>
        </authorList>
    </citation>
    <scope>NUCLEOTIDE SEQUENCE</scope>
    <source>
        <strain evidence="1">AVDCRST_MAG05</strain>
    </source>
</reference>
<gene>
    <name evidence="1" type="ORF">AVDCRST_MAG05-3105</name>
</gene>
<protein>
    <submittedName>
        <fullName evidence="1">Uncharacterized protein</fullName>
    </submittedName>
</protein>
<evidence type="ECO:0000313" key="1">
    <source>
        <dbReference type="EMBL" id="CAA9512401.1"/>
    </source>
</evidence>
<accession>A0A6J4T3U8</accession>
<organism evidence="1">
    <name type="scientific">uncultured Rubrobacteraceae bacterium</name>
    <dbReference type="NCBI Taxonomy" id="349277"/>
    <lineage>
        <taxon>Bacteria</taxon>
        <taxon>Bacillati</taxon>
        <taxon>Actinomycetota</taxon>
        <taxon>Rubrobacteria</taxon>
        <taxon>Rubrobacterales</taxon>
        <taxon>Rubrobacteraceae</taxon>
        <taxon>environmental samples</taxon>
    </lineage>
</organism>